<name>A0A5C4RXU2_9GAMM</name>
<dbReference type="InterPro" id="IPR001279">
    <property type="entry name" value="Metallo-B-lactamas"/>
</dbReference>
<proteinExistence type="predicted"/>
<dbReference type="SMART" id="SM00849">
    <property type="entry name" value="Lactamase_B"/>
    <property type="match status" value="1"/>
</dbReference>
<dbReference type="GO" id="GO:0030420">
    <property type="term" value="P:establishment of competence for transformation"/>
    <property type="evidence" value="ECO:0007669"/>
    <property type="project" value="InterPro"/>
</dbReference>
<dbReference type="InterPro" id="IPR036866">
    <property type="entry name" value="RibonucZ/Hydroxyglut_hydro"/>
</dbReference>
<evidence type="ECO:0000313" key="9">
    <source>
        <dbReference type="Proteomes" id="UP000305760"/>
    </source>
</evidence>
<keyword evidence="4 6" id="KW-1133">Transmembrane helix</keyword>
<keyword evidence="9" id="KW-1185">Reference proteome</keyword>
<dbReference type="GO" id="GO:0005886">
    <property type="term" value="C:plasma membrane"/>
    <property type="evidence" value="ECO:0007669"/>
    <property type="project" value="UniProtKB-SubCell"/>
</dbReference>
<dbReference type="Gene3D" id="3.60.15.10">
    <property type="entry name" value="Ribonuclease Z/Hydroxyacylglutathione hydrolase-like"/>
    <property type="match status" value="1"/>
</dbReference>
<dbReference type="Pfam" id="PF03772">
    <property type="entry name" value="Competence"/>
    <property type="match status" value="1"/>
</dbReference>
<keyword evidence="5 6" id="KW-0472">Membrane</keyword>
<dbReference type="InterPro" id="IPR025405">
    <property type="entry name" value="DUF4131"/>
</dbReference>
<evidence type="ECO:0000256" key="3">
    <source>
        <dbReference type="ARBA" id="ARBA00022692"/>
    </source>
</evidence>
<dbReference type="NCBIfam" id="TIGR00361">
    <property type="entry name" value="ComEC_Rec2"/>
    <property type="match status" value="1"/>
</dbReference>
<dbReference type="InterPro" id="IPR004477">
    <property type="entry name" value="ComEC_N"/>
</dbReference>
<evidence type="ECO:0000256" key="5">
    <source>
        <dbReference type="ARBA" id="ARBA00023136"/>
    </source>
</evidence>
<feature type="transmembrane region" description="Helical" evidence="6">
    <location>
        <begin position="407"/>
        <end position="430"/>
    </location>
</feature>
<comment type="subcellular location">
    <subcellularLocation>
        <location evidence="1">Cell membrane</location>
        <topology evidence="1">Multi-pass membrane protein</topology>
    </subcellularLocation>
</comment>
<evidence type="ECO:0000256" key="4">
    <source>
        <dbReference type="ARBA" id="ARBA00022989"/>
    </source>
</evidence>
<dbReference type="Pfam" id="PF00753">
    <property type="entry name" value="Lactamase_B"/>
    <property type="match status" value="1"/>
</dbReference>
<evidence type="ECO:0000256" key="1">
    <source>
        <dbReference type="ARBA" id="ARBA00004651"/>
    </source>
</evidence>
<dbReference type="NCBIfam" id="TIGR00360">
    <property type="entry name" value="ComEC_N-term"/>
    <property type="match status" value="1"/>
</dbReference>
<keyword evidence="2" id="KW-1003">Cell membrane</keyword>
<comment type="caution">
    <text evidence="8">The sequence shown here is derived from an EMBL/GenBank/DDBJ whole genome shotgun (WGS) entry which is preliminary data.</text>
</comment>
<dbReference type="Proteomes" id="UP000305760">
    <property type="component" value="Unassembled WGS sequence"/>
</dbReference>
<evidence type="ECO:0000259" key="7">
    <source>
        <dbReference type="SMART" id="SM00849"/>
    </source>
</evidence>
<evidence type="ECO:0000313" key="8">
    <source>
        <dbReference type="EMBL" id="TNJ35822.1"/>
    </source>
</evidence>
<evidence type="ECO:0000256" key="2">
    <source>
        <dbReference type="ARBA" id="ARBA00022475"/>
    </source>
</evidence>
<feature type="transmembrane region" description="Helical" evidence="6">
    <location>
        <begin position="47"/>
        <end position="65"/>
    </location>
</feature>
<keyword evidence="3 6" id="KW-0812">Transmembrane</keyword>
<protein>
    <submittedName>
        <fullName evidence="8">DNA internalization-related competence protein ComEC/Rec2</fullName>
    </submittedName>
</protein>
<dbReference type="AlphaFoldDB" id="A0A5C4RXU2"/>
<sequence>MAPTPLGLASAGALLAGVGAVQGFPQLPPTGAALCLLALGVAAWTRAGWPRLVGAFLAGLGLAVMHGQSAMALRLPAELSGREWLLEGRVLGLPIVEADAVRFELRVTAGLGAAADLVGRKLRLGWYVHAPDTVPVLEPGSRWRMKVKLRRPRGLVNPGGFDFERRALEQRIAATGHVADPGSASMLAPGSGLDAWRGELSARIRQAVPDPSSRFVAALALGDTRALDDHDWQVLRATGLTHLIAISGFHVGLVAGFGVLLGRGLYGLLPALARRCPRPQGSALAALVLAAAYTALAGFALPTVRTLLMIAAVLLARLLRRPQAPSQALAFALIVVLVVDPLSVLSPGFWLSFLGVGWLMWCLPGPSAAGLWRPYLHAQGIAVLGLLPASVWFFSQASLPGPLVNLIGIPWISLGVVPLCLAGLALAPVWAAGAAACWKAAAALMALLWQLLEWVAAWPAALVWLPEPTPAAIVLAMAGTFWLLLPRGVPGKGLAWLLLLPMLWPRLDRPAHGEADLLLLDVGQGLALVVRTRNHVLLYDAGPAMPRGLDLGEAVVVPALRARGLHRLHTLVLSHGDNDHAGGAAAVMAAFPPERVLAPEGWARVGMATCEAGQGWTWDGVVFRFLHPPRYFPYQRNQSSCVLRIETAGARALLPGDIGRHVEARLAALPAHQAAAEVLLVPHHGSDTSSSLDLIAAVRPRLALLAVGHDNRFRLPKPVVLDRYARYGVAVHGTAASGAISLRLGADGPGPVARLRQDRRRYWRDAGPDGTGYAIGRTEPDR</sequence>
<dbReference type="InterPro" id="IPR004797">
    <property type="entry name" value="Competence_ComEC/Rec2"/>
</dbReference>
<feature type="transmembrane region" description="Helical" evidence="6">
    <location>
        <begin position="471"/>
        <end position="489"/>
    </location>
</feature>
<dbReference type="OrthoDB" id="9761531at2"/>
<dbReference type="EMBL" id="SMDR01000001">
    <property type="protein sequence ID" value="TNJ35822.1"/>
    <property type="molecule type" value="Genomic_DNA"/>
</dbReference>
<dbReference type="PANTHER" id="PTHR30619:SF1">
    <property type="entry name" value="RECOMBINATION PROTEIN 2"/>
    <property type="match status" value="1"/>
</dbReference>
<dbReference type="InterPro" id="IPR035681">
    <property type="entry name" value="ComA-like_MBL"/>
</dbReference>
<dbReference type="InterPro" id="IPR052159">
    <property type="entry name" value="Competence_DNA_uptake"/>
</dbReference>
<gene>
    <name evidence="8" type="ORF">E1B00_02680</name>
</gene>
<organism evidence="8 9">
    <name type="scientific">Arenimonas terrae</name>
    <dbReference type="NCBI Taxonomy" id="2546226"/>
    <lineage>
        <taxon>Bacteria</taxon>
        <taxon>Pseudomonadati</taxon>
        <taxon>Pseudomonadota</taxon>
        <taxon>Gammaproteobacteria</taxon>
        <taxon>Lysobacterales</taxon>
        <taxon>Lysobacteraceae</taxon>
        <taxon>Arenimonas</taxon>
    </lineage>
</organism>
<accession>A0A5C4RXU2</accession>
<reference evidence="8 9" key="1">
    <citation type="submission" date="2019-03" db="EMBL/GenBank/DDBJ databases">
        <title>Arenimonas daejeonensis sp. nov., isolated from compost.</title>
        <authorList>
            <person name="Jeon C.O."/>
        </authorList>
    </citation>
    <scope>NUCLEOTIDE SEQUENCE [LARGE SCALE GENOMIC DNA]</scope>
    <source>
        <strain evidence="8 9">R29</strain>
    </source>
</reference>
<feature type="domain" description="Metallo-beta-lactamase" evidence="7">
    <location>
        <begin position="524"/>
        <end position="709"/>
    </location>
</feature>
<dbReference type="SUPFAM" id="SSF56281">
    <property type="entry name" value="Metallo-hydrolase/oxidoreductase"/>
    <property type="match status" value="1"/>
</dbReference>
<dbReference type="Pfam" id="PF13567">
    <property type="entry name" value="DUF4131"/>
    <property type="match status" value="1"/>
</dbReference>
<dbReference type="PANTHER" id="PTHR30619">
    <property type="entry name" value="DNA INTERNALIZATION/COMPETENCE PROTEIN COMEC/REC2"/>
    <property type="match status" value="1"/>
</dbReference>
<feature type="transmembrane region" description="Helical" evidence="6">
    <location>
        <begin position="283"/>
        <end position="316"/>
    </location>
</feature>
<evidence type="ECO:0000256" key="6">
    <source>
        <dbReference type="SAM" id="Phobius"/>
    </source>
</evidence>
<feature type="transmembrane region" description="Helical" evidence="6">
    <location>
        <begin position="243"/>
        <end position="263"/>
    </location>
</feature>
<dbReference type="CDD" id="cd07731">
    <property type="entry name" value="ComA-like_MBL-fold"/>
    <property type="match status" value="1"/>
</dbReference>
<feature type="transmembrane region" description="Helical" evidence="6">
    <location>
        <begin position="376"/>
        <end position="395"/>
    </location>
</feature>
<feature type="transmembrane region" description="Helical" evidence="6">
    <location>
        <begin position="328"/>
        <end position="344"/>
    </location>
</feature>